<dbReference type="PANTHER" id="PTHR30520">
    <property type="entry name" value="FORMATE TRANSPORTER-RELATED"/>
    <property type="match status" value="1"/>
</dbReference>
<feature type="transmembrane region" description="Helical" evidence="5">
    <location>
        <begin position="227"/>
        <end position="247"/>
    </location>
</feature>
<feature type="transmembrane region" description="Helical" evidence="5">
    <location>
        <begin position="25"/>
        <end position="52"/>
    </location>
</feature>
<keyword evidence="7" id="KW-1185">Reference proteome</keyword>
<evidence type="ECO:0000313" key="7">
    <source>
        <dbReference type="Proteomes" id="UP001596523"/>
    </source>
</evidence>
<organism evidence="6 7">
    <name type="scientific">Streptomyces monticola</name>
    <dbReference type="NCBI Taxonomy" id="2666263"/>
    <lineage>
        <taxon>Bacteria</taxon>
        <taxon>Bacillati</taxon>
        <taxon>Actinomycetota</taxon>
        <taxon>Actinomycetes</taxon>
        <taxon>Kitasatosporales</taxon>
        <taxon>Streptomycetaceae</taxon>
        <taxon>Streptomyces</taxon>
    </lineage>
</organism>
<dbReference type="PANTHER" id="PTHR30520:SF8">
    <property type="entry name" value="NITRITE TRANSPORTER NIRC"/>
    <property type="match status" value="1"/>
</dbReference>
<evidence type="ECO:0000256" key="2">
    <source>
        <dbReference type="ARBA" id="ARBA00022692"/>
    </source>
</evidence>
<feature type="transmembrane region" description="Helical" evidence="5">
    <location>
        <begin position="154"/>
        <end position="172"/>
    </location>
</feature>
<evidence type="ECO:0000256" key="4">
    <source>
        <dbReference type="ARBA" id="ARBA00023136"/>
    </source>
</evidence>
<gene>
    <name evidence="6" type="ORF">ACFQVC_20545</name>
</gene>
<reference evidence="7" key="1">
    <citation type="journal article" date="2019" name="Int. J. Syst. Evol. Microbiol.">
        <title>The Global Catalogue of Microorganisms (GCM) 10K type strain sequencing project: providing services to taxonomists for standard genome sequencing and annotation.</title>
        <authorList>
            <consortium name="The Broad Institute Genomics Platform"/>
            <consortium name="The Broad Institute Genome Sequencing Center for Infectious Disease"/>
            <person name="Wu L."/>
            <person name="Ma J."/>
        </authorList>
    </citation>
    <scope>NUCLEOTIDE SEQUENCE [LARGE SCALE GENOMIC DNA]</scope>
    <source>
        <strain evidence="7">SYNS20</strain>
    </source>
</reference>
<keyword evidence="3 5" id="KW-1133">Transmembrane helix</keyword>
<sequence length="309" mass="31969">MAKNLDETTLQAVHKAHELRRPPRYLVSAMLAGAFIGVGEVLLLTAASPLVASHSAATKLVEGAVFPLAITMVMFAGAQLFTSNVMVMLFGALSGRTGVRDLVGSWSLSLFGNFLGALGFGAMVHASGVTSSGPAQAMLKELVAGKNALDGGQIFWRAVLCNMLVCLGIWMFTRAQGDGAKSFVLWLPVFVFVAAGFEHCVANMSLYGLAIFDGSASFADLFRNLAFSVPGNIVGGGLLVAGAYWFSTGARRAEFGRRDAVAAGEPVVPVVPVVSEAPAVSEVPAGGEPVAPVAPVAAAAQELVGSDQR</sequence>
<comment type="caution">
    <text evidence="6">The sequence shown here is derived from an EMBL/GenBank/DDBJ whole genome shotgun (WGS) entry which is preliminary data.</text>
</comment>
<name>A0ABW2JKE8_9ACTN</name>
<keyword evidence="2 5" id="KW-0812">Transmembrane</keyword>
<proteinExistence type="predicted"/>
<accession>A0ABW2JKE8</accession>
<feature type="transmembrane region" description="Helical" evidence="5">
    <location>
        <begin position="102"/>
        <end position="124"/>
    </location>
</feature>
<dbReference type="InterPro" id="IPR000292">
    <property type="entry name" value="For/NO2_transpt"/>
</dbReference>
<evidence type="ECO:0000313" key="6">
    <source>
        <dbReference type="EMBL" id="MFC7306604.1"/>
    </source>
</evidence>
<evidence type="ECO:0000256" key="3">
    <source>
        <dbReference type="ARBA" id="ARBA00022989"/>
    </source>
</evidence>
<feature type="transmembrane region" description="Helical" evidence="5">
    <location>
        <begin position="184"/>
        <end position="207"/>
    </location>
</feature>
<protein>
    <submittedName>
        <fullName evidence="6">Formate/nitrite transporter family protein</fullName>
    </submittedName>
</protein>
<evidence type="ECO:0000256" key="5">
    <source>
        <dbReference type="SAM" id="Phobius"/>
    </source>
</evidence>
<feature type="transmembrane region" description="Helical" evidence="5">
    <location>
        <begin position="64"/>
        <end position="90"/>
    </location>
</feature>
<dbReference type="RefSeq" id="WP_381832024.1">
    <property type="nucleotide sequence ID" value="NZ_JBHTCF010000008.1"/>
</dbReference>
<dbReference type="EMBL" id="JBHTCF010000008">
    <property type="protein sequence ID" value="MFC7306604.1"/>
    <property type="molecule type" value="Genomic_DNA"/>
</dbReference>
<dbReference type="Gene3D" id="1.20.1080.10">
    <property type="entry name" value="Glycerol uptake facilitator protein"/>
    <property type="match status" value="1"/>
</dbReference>
<dbReference type="Proteomes" id="UP001596523">
    <property type="component" value="Unassembled WGS sequence"/>
</dbReference>
<keyword evidence="4 5" id="KW-0472">Membrane</keyword>
<dbReference type="InterPro" id="IPR023271">
    <property type="entry name" value="Aquaporin-like"/>
</dbReference>
<dbReference type="Pfam" id="PF01226">
    <property type="entry name" value="Form_Nir_trans"/>
    <property type="match status" value="1"/>
</dbReference>
<comment type="subcellular location">
    <subcellularLocation>
        <location evidence="1">Membrane</location>
        <topology evidence="1">Multi-pass membrane protein</topology>
    </subcellularLocation>
</comment>
<evidence type="ECO:0000256" key="1">
    <source>
        <dbReference type="ARBA" id="ARBA00004141"/>
    </source>
</evidence>